<evidence type="ECO:0000313" key="7">
    <source>
        <dbReference type="Proteomes" id="UP001479436"/>
    </source>
</evidence>
<gene>
    <name evidence="6" type="primary">SFL1_2</name>
    <name evidence="6" type="ORF">K7432_011558</name>
</gene>
<accession>A0ABR2WM40</accession>
<dbReference type="Pfam" id="PF00447">
    <property type="entry name" value="HSF_DNA-bind"/>
    <property type="match status" value="1"/>
</dbReference>
<dbReference type="InterPro" id="IPR000232">
    <property type="entry name" value="HSF_DNA-bd"/>
</dbReference>
<comment type="caution">
    <text evidence="6">The sequence shown here is derived from an EMBL/GenBank/DDBJ whole genome shotgun (WGS) entry which is preliminary data.</text>
</comment>
<dbReference type="InterPro" id="IPR036388">
    <property type="entry name" value="WH-like_DNA-bd_sf"/>
</dbReference>
<protein>
    <submittedName>
        <fullName evidence="6">Flocculation suppression protein, variant 2</fullName>
    </submittedName>
</protein>
<keyword evidence="3" id="KW-0539">Nucleus</keyword>
<dbReference type="SMART" id="SM00415">
    <property type="entry name" value="HSF"/>
    <property type="match status" value="1"/>
</dbReference>
<dbReference type="PRINTS" id="PR00056">
    <property type="entry name" value="HSFDOMAIN"/>
</dbReference>
<organism evidence="6 7">
    <name type="scientific">Basidiobolus ranarum</name>
    <dbReference type="NCBI Taxonomy" id="34480"/>
    <lineage>
        <taxon>Eukaryota</taxon>
        <taxon>Fungi</taxon>
        <taxon>Fungi incertae sedis</taxon>
        <taxon>Zoopagomycota</taxon>
        <taxon>Entomophthoromycotina</taxon>
        <taxon>Basidiobolomycetes</taxon>
        <taxon>Basidiobolales</taxon>
        <taxon>Basidiobolaceae</taxon>
        <taxon>Basidiobolus</taxon>
    </lineage>
</organism>
<dbReference type="PANTHER" id="PTHR10015">
    <property type="entry name" value="HEAT SHOCK TRANSCRIPTION FACTOR"/>
    <property type="match status" value="1"/>
</dbReference>
<evidence type="ECO:0000259" key="5">
    <source>
        <dbReference type="SMART" id="SM00415"/>
    </source>
</evidence>
<evidence type="ECO:0000256" key="1">
    <source>
        <dbReference type="ARBA" id="ARBA00004123"/>
    </source>
</evidence>
<keyword evidence="7" id="KW-1185">Reference proteome</keyword>
<name>A0ABR2WM40_9FUNG</name>
<dbReference type="EMBL" id="JASJQH010000906">
    <property type="protein sequence ID" value="KAK9762577.1"/>
    <property type="molecule type" value="Genomic_DNA"/>
</dbReference>
<dbReference type="SUPFAM" id="SSF46785">
    <property type="entry name" value="Winged helix' DNA-binding domain"/>
    <property type="match status" value="1"/>
</dbReference>
<reference evidence="6 7" key="1">
    <citation type="submission" date="2023-04" db="EMBL/GenBank/DDBJ databases">
        <title>Genome of Basidiobolus ranarum AG-B5.</title>
        <authorList>
            <person name="Stajich J.E."/>
            <person name="Carter-House D."/>
            <person name="Gryganskyi A."/>
        </authorList>
    </citation>
    <scope>NUCLEOTIDE SEQUENCE [LARGE SCALE GENOMIC DNA]</scope>
    <source>
        <strain evidence="6 7">AG-B5</strain>
    </source>
</reference>
<evidence type="ECO:0000256" key="3">
    <source>
        <dbReference type="ARBA" id="ARBA00023242"/>
    </source>
</evidence>
<dbReference type="InterPro" id="IPR036390">
    <property type="entry name" value="WH_DNA-bd_sf"/>
</dbReference>
<evidence type="ECO:0000313" key="6">
    <source>
        <dbReference type="EMBL" id="KAK9762577.1"/>
    </source>
</evidence>
<comment type="subcellular location">
    <subcellularLocation>
        <location evidence="1">Nucleus</location>
    </subcellularLocation>
</comment>
<comment type="similarity">
    <text evidence="4">Belongs to the HSF family.</text>
</comment>
<feature type="domain" description="HSF-type DNA-binding" evidence="5">
    <location>
        <begin position="11"/>
        <end position="114"/>
    </location>
</feature>
<dbReference type="Gene3D" id="1.10.10.10">
    <property type="entry name" value="Winged helix-like DNA-binding domain superfamily/Winged helix DNA-binding domain"/>
    <property type="match status" value="1"/>
</dbReference>
<dbReference type="Proteomes" id="UP001479436">
    <property type="component" value="Unassembled WGS sequence"/>
</dbReference>
<dbReference type="PANTHER" id="PTHR10015:SF206">
    <property type="entry name" value="HSF-TYPE DNA-BINDING DOMAIN-CONTAINING PROTEIN"/>
    <property type="match status" value="1"/>
</dbReference>
<proteinExistence type="inferred from homology"/>
<keyword evidence="2" id="KW-0238">DNA-binding</keyword>
<sequence>MLGQTGNLNIRTPPFVLNLYKILSEKSYSDMIAWERSGTRFIIKDPINFASKVLPQYYMTNKLASFSRQLNIYGFYRVSDRRRNSQCSDTSMIIYVHQHFKRDKLDSLHLIKRMASSYPRATFRLSKLQVHGSKSKSVPSTISPISTSSLNSLATCQHECGVKCAAVAAHACMNCKILTQEIVNLNRTIEYYKSIVHEPSILDEMNYTNYQDFCSPDMSLSLYSTNALPFSLEKVTSDENTYSSFNLNHCSQLVDNIEM</sequence>
<evidence type="ECO:0000256" key="2">
    <source>
        <dbReference type="ARBA" id="ARBA00023125"/>
    </source>
</evidence>
<evidence type="ECO:0000256" key="4">
    <source>
        <dbReference type="RuleBase" id="RU004020"/>
    </source>
</evidence>